<keyword evidence="6 7" id="KW-0472">Membrane</keyword>
<dbReference type="EMBL" id="SDPW01000001">
    <property type="protein sequence ID" value="RXZ54600.1"/>
    <property type="molecule type" value="Genomic_DNA"/>
</dbReference>
<comment type="subcellular location">
    <subcellularLocation>
        <location evidence="1">Cell membrane</location>
        <topology evidence="1">Multi-pass membrane protein</topology>
    </subcellularLocation>
</comment>
<evidence type="ECO:0000313" key="9">
    <source>
        <dbReference type="Proteomes" id="UP000293345"/>
    </source>
</evidence>
<feature type="transmembrane region" description="Helical" evidence="7">
    <location>
        <begin position="175"/>
        <end position="198"/>
    </location>
</feature>
<sequence>MVGGFADVRLDARIAFASLACPANFALVAIVNRLFGFAFGVRGGPCYTGLDCKGECVFSDFAIWYLFLAGTAAGAFLWAAAIDIRGAHVLARNSVPFRSRAGFHGCTVLLAFAALMLFLDLGNPYDILYLFENPLRSVMSVGAWLLMLCLVVSVAVSALLLLGRSATGLFRVLELAGVVFGAGVMTYTGVLLSSMVSIDFWNTPWLVLLFVASAVSCGAALVEALSFVLVGSSRGLRDLARAAGTSRAVEFAALAVFLLSRWFAGGAAQSSCATLFAGDLAGLFWGGLVLCGFAAPLACDMANRLVRVPVLRLAGAVSTLAGGVCLRYCVVLAAAYSAITVNVT</sequence>
<feature type="transmembrane region" description="Helical" evidence="7">
    <location>
        <begin position="251"/>
        <end position="268"/>
    </location>
</feature>
<feature type="transmembrane region" description="Helical" evidence="7">
    <location>
        <begin position="141"/>
        <end position="163"/>
    </location>
</feature>
<reference evidence="8 9" key="1">
    <citation type="submission" date="2019-01" db="EMBL/GenBank/DDBJ databases">
        <title>Senegalimassilia sp. nov. KGMB04484 isolated human feces.</title>
        <authorList>
            <person name="Han K.-I."/>
            <person name="Kim J.-S."/>
            <person name="Lee K.C."/>
            <person name="Suh M.K."/>
            <person name="Eom M.K."/>
            <person name="Lee J.H."/>
            <person name="Park S.-H."/>
            <person name="Kang S.W."/>
            <person name="Park J.-E."/>
            <person name="Oh B.S."/>
            <person name="Yu S.Y."/>
            <person name="Choi S.-H."/>
            <person name="Lee D.H."/>
            <person name="Yoon H."/>
            <person name="Kim B.-Y."/>
            <person name="Lee J.H."/>
            <person name="Lee J.-S."/>
        </authorList>
    </citation>
    <scope>NUCLEOTIDE SEQUENCE [LARGE SCALE GENOMIC DNA]</scope>
    <source>
        <strain evidence="8 9">KGMB04484</strain>
    </source>
</reference>
<protein>
    <recommendedName>
        <fullName evidence="10">Polysulfide reductase</fullName>
    </recommendedName>
</protein>
<evidence type="ECO:0008006" key="10">
    <source>
        <dbReference type="Google" id="ProtNLM"/>
    </source>
</evidence>
<feature type="transmembrane region" description="Helical" evidence="7">
    <location>
        <begin position="12"/>
        <end position="41"/>
    </location>
</feature>
<keyword evidence="9" id="KW-1185">Reference proteome</keyword>
<feature type="transmembrane region" description="Helical" evidence="7">
    <location>
        <begin position="204"/>
        <end position="230"/>
    </location>
</feature>
<keyword evidence="4 7" id="KW-0812">Transmembrane</keyword>
<name>A0A4Q2K2P5_9ACTN</name>
<feature type="transmembrane region" description="Helical" evidence="7">
    <location>
        <begin position="61"/>
        <end position="80"/>
    </location>
</feature>
<dbReference type="Gene3D" id="1.20.1630.10">
    <property type="entry name" value="Formate dehydrogenase/DMSO reductase domain"/>
    <property type="match status" value="1"/>
</dbReference>
<dbReference type="PANTHER" id="PTHR34856:SF2">
    <property type="entry name" value="PROTEIN NRFD"/>
    <property type="match status" value="1"/>
</dbReference>
<dbReference type="Pfam" id="PF03916">
    <property type="entry name" value="NrfD"/>
    <property type="match status" value="1"/>
</dbReference>
<comment type="caution">
    <text evidence="8">The sequence shown here is derived from an EMBL/GenBank/DDBJ whole genome shotgun (WGS) entry which is preliminary data.</text>
</comment>
<feature type="transmembrane region" description="Helical" evidence="7">
    <location>
        <begin position="311"/>
        <end position="339"/>
    </location>
</feature>
<evidence type="ECO:0000256" key="7">
    <source>
        <dbReference type="SAM" id="Phobius"/>
    </source>
</evidence>
<evidence type="ECO:0000256" key="6">
    <source>
        <dbReference type="ARBA" id="ARBA00023136"/>
    </source>
</evidence>
<comment type="similarity">
    <text evidence="2">Belongs to the NrfD family.</text>
</comment>
<dbReference type="AlphaFoldDB" id="A0A4Q2K2P5"/>
<dbReference type="InterPro" id="IPR005614">
    <property type="entry name" value="NrfD-like"/>
</dbReference>
<evidence type="ECO:0000313" key="8">
    <source>
        <dbReference type="EMBL" id="RXZ54600.1"/>
    </source>
</evidence>
<dbReference type="InterPro" id="IPR052049">
    <property type="entry name" value="Electron_transfer_protein"/>
</dbReference>
<dbReference type="Proteomes" id="UP000293345">
    <property type="component" value="Unassembled WGS sequence"/>
</dbReference>
<accession>A0A4Q2K2P5</accession>
<evidence type="ECO:0000256" key="1">
    <source>
        <dbReference type="ARBA" id="ARBA00004651"/>
    </source>
</evidence>
<proteinExistence type="inferred from homology"/>
<dbReference type="GO" id="GO:0005886">
    <property type="term" value="C:plasma membrane"/>
    <property type="evidence" value="ECO:0007669"/>
    <property type="project" value="UniProtKB-SubCell"/>
</dbReference>
<dbReference type="PANTHER" id="PTHR34856">
    <property type="entry name" value="PROTEIN NRFD"/>
    <property type="match status" value="1"/>
</dbReference>
<keyword evidence="3" id="KW-1003">Cell membrane</keyword>
<keyword evidence="5 7" id="KW-1133">Transmembrane helix</keyword>
<feature type="transmembrane region" description="Helical" evidence="7">
    <location>
        <begin position="280"/>
        <end position="299"/>
    </location>
</feature>
<evidence type="ECO:0000256" key="4">
    <source>
        <dbReference type="ARBA" id="ARBA00022692"/>
    </source>
</evidence>
<evidence type="ECO:0000256" key="5">
    <source>
        <dbReference type="ARBA" id="ARBA00022989"/>
    </source>
</evidence>
<feature type="transmembrane region" description="Helical" evidence="7">
    <location>
        <begin position="101"/>
        <end position="121"/>
    </location>
</feature>
<organism evidence="8 9">
    <name type="scientific">Senegalimassilia faecalis</name>
    <dbReference type="NCBI Taxonomy" id="2509433"/>
    <lineage>
        <taxon>Bacteria</taxon>
        <taxon>Bacillati</taxon>
        <taxon>Actinomycetota</taxon>
        <taxon>Coriobacteriia</taxon>
        <taxon>Coriobacteriales</taxon>
        <taxon>Coriobacteriaceae</taxon>
        <taxon>Senegalimassilia</taxon>
    </lineage>
</organism>
<gene>
    <name evidence="8" type="ORF">ET524_09005</name>
</gene>
<evidence type="ECO:0000256" key="3">
    <source>
        <dbReference type="ARBA" id="ARBA00022475"/>
    </source>
</evidence>
<evidence type="ECO:0000256" key="2">
    <source>
        <dbReference type="ARBA" id="ARBA00008929"/>
    </source>
</evidence>